<dbReference type="Proteomes" id="UP000823641">
    <property type="component" value="Unassembled WGS sequence"/>
</dbReference>
<sequence length="326" mass="38512">MERISKTPKAYIGTYAKYNNGSLDGAWMDLTKFASYDDFLSACYKLHKDEPDPELMCQDTEYMPEGISFPESFTNKDFDDVITAYKESLQEEQNEAVSNIRIVDYSEKSIAVYGDTKPIKDKLKALGGKFNRYLEEGAGWVFSKKLENKLRALLESGDIQTCNGKHSSKEQKYKEWFAEYCKLVNDSGYYSDRFYGAVKIKKDGNDYYYLIEKTSIDNDFWFYDEGPNYDLYLQVVRNDETKKEYFLRRNLEHYDYLRKCVKNGFVNFDSNHRAYLDKYEGEKIDDIAVILEAIEYGREKFEKRLMQYLKRWGVTKIKFGTFWADR</sequence>
<protein>
    <submittedName>
        <fullName evidence="1">Antirestriction protein ArdA</fullName>
    </submittedName>
</protein>
<reference evidence="1" key="1">
    <citation type="submission" date="2020-10" db="EMBL/GenBank/DDBJ databases">
        <authorList>
            <person name="Gilroy R."/>
        </authorList>
    </citation>
    <scope>NUCLEOTIDE SEQUENCE</scope>
    <source>
        <strain evidence="1">G3-3990</strain>
    </source>
</reference>
<accession>A0A9D9N4R6</accession>
<reference evidence="1" key="2">
    <citation type="journal article" date="2021" name="PeerJ">
        <title>Extensive microbial diversity within the chicken gut microbiome revealed by metagenomics and culture.</title>
        <authorList>
            <person name="Gilroy R."/>
            <person name="Ravi A."/>
            <person name="Getino M."/>
            <person name="Pursley I."/>
            <person name="Horton D.L."/>
            <person name="Alikhan N.F."/>
            <person name="Baker D."/>
            <person name="Gharbi K."/>
            <person name="Hall N."/>
            <person name="Watson M."/>
            <person name="Adriaenssens E.M."/>
            <person name="Foster-Nyarko E."/>
            <person name="Jarju S."/>
            <person name="Secka A."/>
            <person name="Antonio M."/>
            <person name="Oren A."/>
            <person name="Chaudhuri R.R."/>
            <person name="La Ragione R."/>
            <person name="Hildebrand F."/>
            <person name="Pallen M.J."/>
        </authorList>
    </citation>
    <scope>NUCLEOTIDE SEQUENCE</scope>
    <source>
        <strain evidence="1">G3-3990</strain>
    </source>
</reference>
<gene>
    <name evidence="1" type="ORF">IAA73_07435</name>
</gene>
<dbReference type="Gene3D" id="3.10.20.480">
    <property type="entry name" value="Antirestriction protein ArdA, domain 1"/>
    <property type="match status" value="1"/>
</dbReference>
<proteinExistence type="predicted"/>
<evidence type="ECO:0000313" key="2">
    <source>
        <dbReference type="Proteomes" id="UP000823641"/>
    </source>
</evidence>
<evidence type="ECO:0000313" key="1">
    <source>
        <dbReference type="EMBL" id="MBO8460145.1"/>
    </source>
</evidence>
<organism evidence="1 2">
    <name type="scientific">Candidatus Gallipaludibacter merdavium</name>
    <dbReference type="NCBI Taxonomy" id="2840839"/>
    <lineage>
        <taxon>Bacteria</taxon>
        <taxon>Pseudomonadati</taxon>
        <taxon>Bacteroidota</taxon>
        <taxon>Bacteroidia</taxon>
        <taxon>Bacteroidales</taxon>
        <taxon>Candidatus Gallipaludibacter</taxon>
    </lineage>
</organism>
<dbReference type="EMBL" id="JADIMG010000072">
    <property type="protein sequence ID" value="MBO8460145.1"/>
    <property type="molecule type" value="Genomic_DNA"/>
</dbReference>
<dbReference type="InterPro" id="IPR041895">
    <property type="entry name" value="ArdA_dom1"/>
</dbReference>
<dbReference type="InterPro" id="IPR009899">
    <property type="entry name" value="ArdA"/>
</dbReference>
<comment type="caution">
    <text evidence="1">The sequence shown here is derived from an EMBL/GenBank/DDBJ whole genome shotgun (WGS) entry which is preliminary data.</text>
</comment>
<name>A0A9D9N4R6_9BACT</name>
<dbReference type="Pfam" id="PF07275">
    <property type="entry name" value="ArdA"/>
    <property type="match status" value="1"/>
</dbReference>
<dbReference type="AlphaFoldDB" id="A0A9D9N4R6"/>